<evidence type="ECO:0000259" key="1">
    <source>
        <dbReference type="Pfam" id="PF01402"/>
    </source>
</evidence>
<dbReference type="InterPro" id="IPR002145">
    <property type="entry name" value="CopG"/>
</dbReference>
<comment type="caution">
    <text evidence="2">The sequence shown here is derived from an EMBL/GenBank/DDBJ whole genome shotgun (WGS) entry which is preliminary data.</text>
</comment>
<dbReference type="EMBL" id="BARU01021313">
    <property type="protein sequence ID" value="GAH59204.1"/>
    <property type="molecule type" value="Genomic_DNA"/>
</dbReference>
<dbReference type="InterPro" id="IPR013321">
    <property type="entry name" value="Arc_rbn_hlx_hlx"/>
</dbReference>
<protein>
    <recommendedName>
        <fullName evidence="1">Ribbon-helix-helix protein CopG domain-containing protein</fullName>
    </recommendedName>
</protein>
<dbReference type="AlphaFoldDB" id="X1HZD9"/>
<evidence type="ECO:0000313" key="2">
    <source>
        <dbReference type="EMBL" id="GAH59204.1"/>
    </source>
</evidence>
<dbReference type="GO" id="GO:0006355">
    <property type="term" value="P:regulation of DNA-templated transcription"/>
    <property type="evidence" value="ECO:0007669"/>
    <property type="project" value="InterPro"/>
</dbReference>
<dbReference type="SUPFAM" id="SSF47598">
    <property type="entry name" value="Ribbon-helix-helix"/>
    <property type="match status" value="1"/>
</dbReference>
<dbReference type="Gene3D" id="1.10.1220.10">
    <property type="entry name" value="Met repressor-like"/>
    <property type="match status" value="1"/>
</dbReference>
<feature type="domain" description="Ribbon-helix-helix protein CopG" evidence="1">
    <location>
        <begin position="8"/>
        <end position="47"/>
    </location>
</feature>
<dbReference type="CDD" id="cd22231">
    <property type="entry name" value="RHH_NikR_HicB-like"/>
    <property type="match status" value="1"/>
</dbReference>
<sequence>MPGKMQESLTMRLSKMYLDALDRLVDSGLYSSKSEIIREALRLFFEKQGERLVEP</sequence>
<reference evidence="2" key="1">
    <citation type="journal article" date="2014" name="Front. Microbiol.">
        <title>High frequency of phylogenetically diverse reductive dehalogenase-homologous genes in deep subseafloor sedimentary metagenomes.</title>
        <authorList>
            <person name="Kawai M."/>
            <person name="Futagami T."/>
            <person name="Toyoda A."/>
            <person name="Takaki Y."/>
            <person name="Nishi S."/>
            <person name="Hori S."/>
            <person name="Arai W."/>
            <person name="Tsubouchi T."/>
            <person name="Morono Y."/>
            <person name="Uchiyama I."/>
            <person name="Ito T."/>
            <person name="Fujiyama A."/>
            <person name="Inagaki F."/>
            <person name="Takami H."/>
        </authorList>
    </citation>
    <scope>NUCLEOTIDE SEQUENCE</scope>
    <source>
        <strain evidence="2">Expedition CK06-06</strain>
    </source>
</reference>
<name>X1HZD9_9ZZZZ</name>
<gene>
    <name evidence="2" type="ORF">S03H2_34892</name>
</gene>
<dbReference type="Pfam" id="PF01402">
    <property type="entry name" value="RHH_1"/>
    <property type="match status" value="1"/>
</dbReference>
<accession>X1HZD9</accession>
<dbReference type="InterPro" id="IPR010985">
    <property type="entry name" value="Ribbon_hlx_hlx"/>
</dbReference>
<proteinExistence type="predicted"/>
<organism evidence="2">
    <name type="scientific">marine sediment metagenome</name>
    <dbReference type="NCBI Taxonomy" id="412755"/>
    <lineage>
        <taxon>unclassified sequences</taxon>
        <taxon>metagenomes</taxon>
        <taxon>ecological metagenomes</taxon>
    </lineage>
</organism>